<dbReference type="InterPro" id="IPR000253">
    <property type="entry name" value="FHA_dom"/>
</dbReference>
<sequence>MDGAGRARLRELPAAGRLVIGRDAGADVALRHDGAASRSHAEITVGADGHVLADLGSRNGTFHNGERVGEPVPLSPGDLIRCGDTVLAVTSGGTPVSAVDGTTRS</sequence>
<reference evidence="4" key="1">
    <citation type="journal article" date="2019" name="Int. J. Syst. Evol. Microbiol.">
        <title>The Global Catalogue of Microorganisms (GCM) 10K type strain sequencing project: providing services to taxonomists for standard genome sequencing and annotation.</title>
        <authorList>
            <consortium name="The Broad Institute Genomics Platform"/>
            <consortium name="The Broad Institute Genome Sequencing Center for Infectious Disease"/>
            <person name="Wu L."/>
            <person name="Ma J."/>
        </authorList>
    </citation>
    <scope>NUCLEOTIDE SEQUENCE [LARGE SCALE GENOMIC DNA]</scope>
    <source>
        <strain evidence="4">CGMCC 4.7676</strain>
    </source>
</reference>
<organism evidence="3 4">
    <name type="scientific">Amycolatopsis speibonae</name>
    <dbReference type="NCBI Taxonomy" id="1450224"/>
    <lineage>
        <taxon>Bacteria</taxon>
        <taxon>Bacillati</taxon>
        <taxon>Actinomycetota</taxon>
        <taxon>Actinomycetes</taxon>
        <taxon>Pseudonocardiales</taxon>
        <taxon>Pseudonocardiaceae</taxon>
        <taxon>Amycolatopsis</taxon>
    </lineage>
</organism>
<dbReference type="SUPFAM" id="SSF49879">
    <property type="entry name" value="SMAD/FHA domain"/>
    <property type="match status" value="1"/>
</dbReference>
<feature type="domain" description="FHA" evidence="2">
    <location>
        <begin position="18"/>
        <end position="68"/>
    </location>
</feature>
<dbReference type="Proteomes" id="UP001595645">
    <property type="component" value="Unassembled WGS sequence"/>
</dbReference>
<proteinExistence type="predicted"/>
<dbReference type="PROSITE" id="PS50006">
    <property type="entry name" value="FHA_DOMAIN"/>
    <property type="match status" value="1"/>
</dbReference>
<accession>A0ABV7P6K1</accession>
<evidence type="ECO:0000256" key="1">
    <source>
        <dbReference type="ARBA" id="ARBA00022553"/>
    </source>
</evidence>
<evidence type="ECO:0000313" key="3">
    <source>
        <dbReference type="EMBL" id="MFC3454078.1"/>
    </source>
</evidence>
<keyword evidence="4" id="KW-1185">Reference proteome</keyword>
<dbReference type="Pfam" id="PF00498">
    <property type="entry name" value="FHA"/>
    <property type="match status" value="1"/>
</dbReference>
<evidence type="ECO:0000313" key="4">
    <source>
        <dbReference type="Proteomes" id="UP001595645"/>
    </source>
</evidence>
<gene>
    <name evidence="3" type="ORF">ACFOSH_31980</name>
</gene>
<dbReference type="InterPro" id="IPR050923">
    <property type="entry name" value="Cell_Proc_Reg/RNA_Proc"/>
</dbReference>
<dbReference type="SMART" id="SM00240">
    <property type="entry name" value="FHA"/>
    <property type="match status" value="1"/>
</dbReference>
<dbReference type="PANTHER" id="PTHR23308">
    <property type="entry name" value="NUCLEAR INHIBITOR OF PROTEIN PHOSPHATASE-1"/>
    <property type="match status" value="1"/>
</dbReference>
<keyword evidence="1" id="KW-0597">Phosphoprotein</keyword>
<protein>
    <submittedName>
        <fullName evidence="3">FHA domain-containing protein</fullName>
    </submittedName>
</protein>
<dbReference type="RefSeq" id="WP_378243587.1">
    <property type="nucleotide sequence ID" value="NZ_JBHRWK010000059.1"/>
</dbReference>
<comment type="caution">
    <text evidence="3">The sequence shown here is derived from an EMBL/GenBank/DDBJ whole genome shotgun (WGS) entry which is preliminary data.</text>
</comment>
<dbReference type="InterPro" id="IPR008984">
    <property type="entry name" value="SMAD_FHA_dom_sf"/>
</dbReference>
<dbReference type="EMBL" id="JBHRWK010000059">
    <property type="protein sequence ID" value="MFC3454078.1"/>
    <property type="molecule type" value="Genomic_DNA"/>
</dbReference>
<evidence type="ECO:0000259" key="2">
    <source>
        <dbReference type="PROSITE" id="PS50006"/>
    </source>
</evidence>
<dbReference type="Gene3D" id="2.60.200.20">
    <property type="match status" value="1"/>
</dbReference>
<dbReference type="CDD" id="cd00060">
    <property type="entry name" value="FHA"/>
    <property type="match status" value="1"/>
</dbReference>
<name>A0ABV7P6K1_9PSEU</name>